<dbReference type="PRINTS" id="PR00189">
    <property type="entry name" value="TRNSTHYRETIN"/>
</dbReference>
<dbReference type="InterPro" id="IPR023416">
    <property type="entry name" value="Transthyretin/HIU_hydrolase_d"/>
</dbReference>
<dbReference type="InterPro" id="IPR036817">
    <property type="entry name" value="Transthyretin/HIU_hydrolase_sf"/>
</dbReference>
<dbReference type="CDD" id="cd05822">
    <property type="entry name" value="TLP_HIUase"/>
    <property type="match status" value="1"/>
</dbReference>
<evidence type="ECO:0000313" key="13">
    <source>
        <dbReference type="Proteomes" id="UP000029640"/>
    </source>
</evidence>
<evidence type="ECO:0000256" key="6">
    <source>
        <dbReference type="ARBA" id="ARBA00017539"/>
    </source>
</evidence>
<organism evidence="12 13">
    <name type="scientific">Pseudohaliea rubra DSM 19751</name>
    <dbReference type="NCBI Taxonomy" id="1265313"/>
    <lineage>
        <taxon>Bacteria</taxon>
        <taxon>Pseudomonadati</taxon>
        <taxon>Pseudomonadota</taxon>
        <taxon>Gammaproteobacteria</taxon>
        <taxon>Cellvibrionales</taxon>
        <taxon>Halieaceae</taxon>
        <taxon>Pseudohaliea</taxon>
    </lineage>
</organism>
<evidence type="ECO:0000256" key="4">
    <source>
        <dbReference type="ARBA" id="ARBA00011881"/>
    </source>
</evidence>
<dbReference type="GO" id="GO:0033971">
    <property type="term" value="F:hydroxyisourate hydrolase activity"/>
    <property type="evidence" value="ECO:0007669"/>
    <property type="project" value="UniProtKB-EC"/>
</dbReference>
<evidence type="ECO:0000259" key="11">
    <source>
        <dbReference type="SMART" id="SM00095"/>
    </source>
</evidence>
<evidence type="ECO:0000256" key="8">
    <source>
        <dbReference type="ARBA" id="ARBA00022801"/>
    </source>
</evidence>
<dbReference type="EC" id="3.5.2.17" evidence="5 10"/>
<comment type="subunit">
    <text evidence="4 10">Homotetramer.</text>
</comment>
<dbReference type="InterPro" id="IPR014306">
    <property type="entry name" value="Hydroxyisourate_hydrolase"/>
</dbReference>
<dbReference type="InterPro" id="IPR023418">
    <property type="entry name" value="Thyroxine_BS"/>
</dbReference>
<gene>
    <name evidence="12" type="ORF">HRUBRA_01767</name>
</gene>
<dbReference type="eggNOG" id="COG2351">
    <property type="taxonomic scope" value="Bacteria"/>
</dbReference>
<dbReference type="PANTHER" id="PTHR10395:SF7">
    <property type="entry name" value="5-HYDROXYISOURATE HYDROLASE"/>
    <property type="match status" value="1"/>
</dbReference>
<dbReference type="Pfam" id="PF00576">
    <property type="entry name" value="Transthyretin"/>
    <property type="match status" value="1"/>
</dbReference>
<dbReference type="STRING" id="1265313.HRUBRA_01767"/>
<keyword evidence="13" id="KW-1185">Reference proteome</keyword>
<feature type="binding site" evidence="9">
    <location>
        <position position="45"/>
    </location>
    <ligand>
        <name>substrate</name>
    </ligand>
</feature>
<dbReference type="PATRIC" id="fig|1265313.6.peg.1747"/>
<dbReference type="PANTHER" id="PTHR10395">
    <property type="entry name" value="URICASE AND TRANSTHYRETIN-RELATED"/>
    <property type="match status" value="1"/>
</dbReference>
<reference evidence="12 13" key="1">
    <citation type="journal article" date="2014" name="Genome Announc.">
        <title>Genome Sequence of Gammaproteobacterial Pseudohaliea rubra Type Strain DSM 19751, Isolated from Coastal Seawater of the Mediterranean Sea.</title>
        <authorList>
            <person name="Spring S."/>
            <person name="Fiebig A."/>
            <person name="Riedel T."/>
            <person name="Goker M."/>
            <person name="Klenk H.P."/>
        </authorList>
    </citation>
    <scope>NUCLEOTIDE SEQUENCE [LARGE SCALE GENOMIC DNA]</scope>
    <source>
        <strain evidence="12 13">DSM 19751</strain>
    </source>
</reference>
<dbReference type="Gene3D" id="2.60.40.180">
    <property type="entry name" value="Transthyretin/hydroxyisourate hydrolase domain"/>
    <property type="match status" value="1"/>
</dbReference>
<accession>A0A095XVH8</accession>
<dbReference type="EMBL" id="AUVB01000053">
    <property type="protein sequence ID" value="KGE03676.1"/>
    <property type="molecule type" value="Genomic_DNA"/>
</dbReference>
<dbReference type="SMART" id="SM00095">
    <property type="entry name" value="TR_THY"/>
    <property type="match status" value="1"/>
</dbReference>
<comment type="similarity">
    <text evidence="3 10">Belongs to the transthyretin family. 5-hydroxyisourate hydrolase subfamily.</text>
</comment>
<evidence type="ECO:0000256" key="5">
    <source>
        <dbReference type="ARBA" id="ARBA00012609"/>
    </source>
</evidence>
<dbReference type="OrthoDB" id="9792386at2"/>
<dbReference type="NCBIfam" id="TIGR02962">
    <property type="entry name" value="hdxy_isourate"/>
    <property type="match status" value="1"/>
</dbReference>
<dbReference type="PROSITE" id="PS00768">
    <property type="entry name" value="TRANSTHYRETIN_1"/>
    <property type="match status" value="1"/>
</dbReference>
<evidence type="ECO:0000256" key="3">
    <source>
        <dbReference type="ARBA" id="ARBA00009850"/>
    </source>
</evidence>
<evidence type="ECO:0000256" key="10">
    <source>
        <dbReference type="RuleBase" id="RU361270"/>
    </source>
</evidence>
<evidence type="ECO:0000256" key="9">
    <source>
        <dbReference type="PIRSR" id="PIRSR600895-51"/>
    </source>
</evidence>
<comment type="function">
    <text evidence="2">Catalyzes the hydrolysis of 5-hydroxyisourate (HIU) to 2-oxo-4-hydroxy-4-carboxy-5-ureidoimidazoline (OHCU).</text>
</comment>
<dbReference type="HOGENOM" id="CLU_115536_1_0_6"/>
<evidence type="ECO:0000256" key="2">
    <source>
        <dbReference type="ARBA" id="ARBA00002704"/>
    </source>
</evidence>
<protein>
    <recommendedName>
        <fullName evidence="6 10">5-hydroxyisourate hydrolase</fullName>
        <shortName evidence="10">HIU hydrolase</shortName>
        <shortName evidence="10">HIUHase</shortName>
        <ecNumber evidence="5 10">3.5.2.17</ecNumber>
    </recommendedName>
</protein>
<sequence length="111" mass="11665">MAEAATLSSHVLDLGRGRPAAGLAVQLYDGSGAALASGVTDDDGRVARWSAAATLAPGVYRLVFSTGAWFAARGEDTLYPEVTIAFRIEGAEHYHIPLLLSAYGYSTYRGS</sequence>
<dbReference type="AlphaFoldDB" id="A0A095XVH8"/>
<evidence type="ECO:0000256" key="1">
    <source>
        <dbReference type="ARBA" id="ARBA00001043"/>
    </source>
</evidence>
<feature type="binding site" evidence="9">
    <location>
        <position position="108"/>
    </location>
    <ligand>
        <name>substrate</name>
    </ligand>
</feature>
<dbReference type="InterPro" id="IPR000895">
    <property type="entry name" value="Transthyretin/HIU_hydrolase"/>
</dbReference>
<keyword evidence="8 10" id="KW-0378">Hydrolase</keyword>
<comment type="caution">
    <text evidence="12">The sequence shown here is derived from an EMBL/GenBank/DDBJ whole genome shotgun (WGS) entry which is preliminary data.</text>
</comment>
<dbReference type="SUPFAM" id="SSF49472">
    <property type="entry name" value="Transthyretin (synonym: prealbumin)"/>
    <property type="match status" value="1"/>
</dbReference>
<dbReference type="RefSeq" id="WP_035516233.1">
    <property type="nucleotide sequence ID" value="NZ_KN234762.1"/>
</dbReference>
<feature type="binding site" evidence="9">
    <location>
        <position position="10"/>
    </location>
    <ligand>
        <name>substrate</name>
    </ligand>
</feature>
<dbReference type="Proteomes" id="UP000029640">
    <property type="component" value="Unassembled WGS sequence"/>
</dbReference>
<dbReference type="GO" id="GO:0006144">
    <property type="term" value="P:purine nucleobase metabolic process"/>
    <property type="evidence" value="ECO:0007669"/>
    <property type="project" value="UniProtKB-KW"/>
</dbReference>
<feature type="domain" description="Transthyretin/hydroxyisourate hydrolase" evidence="11">
    <location>
        <begin position="2"/>
        <end position="110"/>
    </location>
</feature>
<comment type="catalytic activity">
    <reaction evidence="1 10">
        <text>5-hydroxyisourate + H2O = 5-hydroxy-2-oxo-4-ureido-2,5-dihydro-1H-imidazole-5-carboxylate + H(+)</text>
        <dbReference type="Rhea" id="RHEA:23736"/>
        <dbReference type="ChEBI" id="CHEBI:15377"/>
        <dbReference type="ChEBI" id="CHEBI:15378"/>
        <dbReference type="ChEBI" id="CHEBI:18072"/>
        <dbReference type="ChEBI" id="CHEBI:58639"/>
        <dbReference type="EC" id="3.5.2.17"/>
    </reaction>
</comment>
<proteinExistence type="inferred from homology"/>
<evidence type="ECO:0000313" key="12">
    <source>
        <dbReference type="EMBL" id="KGE03676.1"/>
    </source>
</evidence>
<evidence type="ECO:0000256" key="7">
    <source>
        <dbReference type="ARBA" id="ARBA00022631"/>
    </source>
</evidence>
<keyword evidence="7 10" id="KW-0659">Purine metabolism</keyword>
<name>A0A095XVH8_9GAMM</name>